<keyword evidence="1 2" id="KW-0690">Ribosome biogenesis</keyword>
<protein>
    <recommendedName>
        <fullName evidence="2">Ribosome-binding factor A</fullName>
    </recommendedName>
</protein>
<keyword evidence="2" id="KW-0963">Cytoplasm</keyword>
<dbReference type="InterPro" id="IPR023799">
    <property type="entry name" value="RbfA_dom_sf"/>
</dbReference>
<comment type="subunit">
    <text evidence="2">Monomer. Binds 30S ribosomal subunits, but not 50S ribosomal subunits or 70S ribosomes.</text>
</comment>
<dbReference type="Pfam" id="PF02033">
    <property type="entry name" value="RBFA"/>
    <property type="match status" value="1"/>
</dbReference>
<dbReference type="AlphaFoldDB" id="A0A317CRW3"/>
<dbReference type="EMBL" id="QGKR01000320">
    <property type="protein sequence ID" value="PWR05291.1"/>
    <property type="molecule type" value="Genomic_DNA"/>
</dbReference>
<sequence>MSDPAKVRRHAERVRELVASVVRSQIKDPRLGMITITDARITADLRDATVFYTVLGDAVAQSDTAAALESAKGLLRSTVGKALGLRHSPTLTFVLDDVQDQVKHIDDLLAAARNADAEVQRLAAQAEYAGEAQPYRVDDETDEADETAEAAGEASDVTDNPRGGEAR</sequence>
<dbReference type="HAMAP" id="MF_00003">
    <property type="entry name" value="RbfA"/>
    <property type="match status" value="1"/>
</dbReference>
<dbReference type="Proteomes" id="UP000245410">
    <property type="component" value="Unassembled WGS sequence"/>
</dbReference>
<dbReference type="GO" id="GO:0005829">
    <property type="term" value="C:cytosol"/>
    <property type="evidence" value="ECO:0007669"/>
    <property type="project" value="TreeGrafter"/>
</dbReference>
<keyword evidence="3" id="KW-0175">Coiled coil</keyword>
<dbReference type="RefSeq" id="WP_109820336.1">
    <property type="nucleotide sequence ID" value="NZ_QGKR01000320.1"/>
</dbReference>
<dbReference type="PROSITE" id="PS01319">
    <property type="entry name" value="RBFA"/>
    <property type="match status" value="1"/>
</dbReference>
<proteinExistence type="inferred from homology"/>
<comment type="function">
    <text evidence="2">One of several proteins that assist in the late maturation steps of the functional core of the 30S ribosomal subunit. Associates with free 30S ribosomal subunits (but not with 30S subunits that are part of 70S ribosomes or polysomes). Required for efficient processing of 16S rRNA. May interact with the 5'-terminal helix region of 16S rRNA.</text>
</comment>
<comment type="caution">
    <text evidence="5">The sequence shown here is derived from an EMBL/GenBank/DDBJ whole genome shotgun (WGS) entry which is preliminary data.</text>
</comment>
<evidence type="ECO:0000256" key="4">
    <source>
        <dbReference type="SAM" id="MobiDB-lite"/>
    </source>
</evidence>
<evidence type="ECO:0000313" key="5">
    <source>
        <dbReference type="EMBL" id="PWR05291.1"/>
    </source>
</evidence>
<dbReference type="InterPro" id="IPR000238">
    <property type="entry name" value="RbfA"/>
</dbReference>
<feature type="coiled-coil region" evidence="3">
    <location>
        <begin position="95"/>
        <end position="125"/>
    </location>
</feature>
<dbReference type="PANTHER" id="PTHR33515">
    <property type="entry name" value="RIBOSOME-BINDING FACTOR A, CHLOROPLASTIC-RELATED"/>
    <property type="match status" value="1"/>
</dbReference>
<comment type="subcellular location">
    <subcellularLocation>
        <location evidence="2">Cytoplasm</location>
    </subcellularLocation>
</comment>
<reference evidence="5 6" key="1">
    <citation type="submission" date="2018-05" db="EMBL/GenBank/DDBJ databases">
        <title>Micromonospora atacamensis sp. nov., a novel actinobacteria isolated from high altitude Atacama Desert soil.</title>
        <authorList>
            <person name="Carro L."/>
            <person name="Golinska P."/>
            <person name="Klenk H.-P."/>
            <person name="Goodfellow M."/>
        </authorList>
    </citation>
    <scope>NUCLEOTIDE SEQUENCE [LARGE SCALE GENOMIC DNA]</scope>
    <source>
        <strain evidence="5 6">5R2A7</strain>
    </source>
</reference>
<evidence type="ECO:0000313" key="6">
    <source>
        <dbReference type="Proteomes" id="UP000245410"/>
    </source>
</evidence>
<accession>A0A317CRW3</accession>
<feature type="region of interest" description="Disordered" evidence="4">
    <location>
        <begin position="128"/>
        <end position="167"/>
    </location>
</feature>
<dbReference type="GO" id="GO:0030490">
    <property type="term" value="P:maturation of SSU-rRNA"/>
    <property type="evidence" value="ECO:0007669"/>
    <property type="project" value="UniProtKB-UniRule"/>
</dbReference>
<organism evidence="5 6">
    <name type="scientific">Micromonospora acroterricola</name>
    <dbReference type="NCBI Taxonomy" id="2202421"/>
    <lineage>
        <taxon>Bacteria</taxon>
        <taxon>Bacillati</taxon>
        <taxon>Actinomycetota</taxon>
        <taxon>Actinomycetes</taxon>
        <taxon>Micromonosporales</taxon>
        <taxon>Micromonosporaceae</taxon>
        <taxon>Micromonospora</taxon>
    </lineage>
</organism>
<dbReference type="PANTHER" id="PTHR33515:SF1">
    <property type="entry name" value="RIBOSOME-BINDING FACTOR A, CHLOROPLASTIC-RELATED"/>
    <property type="match status" value="1"/>
</dbReference>
<evidence type="ECO:0000256" key="1">
    <source>
        <dbReference type="ARBA" id="ARBA00022517"/>
    </source>
</evidence>
<name>A0A317CRW3_9ACTN</name>
<dbReference type="OrthoDB" id="307788at2"/>
<dbReference type="GO" id="GO:0043024">
    <property type="term" value="F:ribosomal small subunit binding"/>
    <property type="evidence" value="ECO:0007669"/>
    <property type="project" value="TreeGrafter"/>
</dbReference>
<dbReference type="InterPro" id="IPR020053">
    <property type="entry name" value="Ribosome-bd_factorA_CS"/>
</dbReference>
<keyword evidence="6" id="KW-1185">Reference proteome</keyword>
<feature type="compositionally biased region" description="Acidic residues" evidence="4">
    <location>
        <begin position="139"/>
        <end position="148"/>
    </location>
</feature>
<dbReference type="SUPFAM" id="SSF89919">
    <property type="entry name" value="Ribosome-binding factor A, RbfA"/>
    <property type="match status" value="1"/>
</dbReference>
<evidence type="ECO:0000256" key="2">
    <source>
        <dbReference type="HAMAP-Rule" id="MF_00003"/>
    </source>
</evidence>
<dbReference type="NCBIfam" id="TIGR00082">
    <property type="entry name" value="rbfA"/>
    <property type="match status" value="1"/>
</dbReference>
<evidence type="ECO:0000256" key="3">
    <source>
        <dbReference type="SAM" id="Coils"/>
    </source>
</evidence>
<gene>
    <name evidence="2" type="primary">rbfA</name>
    <name evidence="5" type="ORF">DKT68_27740</name>
</gene>
<comment type="similarity">
    <text evidence="2">Belongs to the RbfA family.</text>
</comment>
<dbReference type="Gene3D" id="3.30.300.20">
    <property type="match status" value="1"/>
</dbReference>
<dbReference type="InterPro" id="IPR015946">
    <property type="entry name" value="KH_dom-like_a/b"/>
</dbReference>